<evidence type="ECO:0000313" key="1">
    <source>
        <dbReference type="EMBL" id="JAP91279.1"/>
    </source>
</evidence>
<dbReference type="AlphaFoldDB" id="A0A146K6Y7"/>
<feature type="non-terminal residue" evidence="1">
    <location>
        <position position="1"/>
    </location>
</feature>
<name>A0A146K6Y7_9EUKA</name>
<dbReference type="SUPFAM" id="SSF64356">
    <property type="entry name" value="SNARE-like"/>
    <property type="match status" value="1"/>
</dbReference>
<gene>
    <name evidence="1" type="ORF">TPC1_17154</name>
</gene>
<dbReference type="Gene3D" id="3.30.450.70">
    <property type="match status" value="1"/>
</dbReference>
<dbReference type="InterPro" id="IPR006722">
    <property type="entry name" value="Sedlin"/>
</dbReference>
<sequence length="156" mass="18580">DTQHQYLRKQIFSIQIAFISKNDTMIQTCAYYSDGIYSEQMNTTMQLFFFSLLDQLSQKIKRDTAQYQLNYFQPRIASKQNQYISAFITFDGTIIMASVPMSQQLSDEELKKFFIQLHLIYLSVKMNPFYKDEYQMEVDKFEVQRAVKILIPGEWK</sequence>
<dbReference type="GO" id="GO:0005737">
    <property type="term" value="C:cytoplasm"/>
    <property type="evidence" value="ECO:0007669"/>
    <property type="project" value="GOC"/>
</dbReference>
<accession>A0A146K6Y7</accession>
<dbReference type="EMBL" id="GDID01005327">
    <property type="protein sequence ID" value="JAP91279.1"/>
    <property type="molecule type" value="Transcribed_RNA"/>
</dbReference>
<reference evidence="1" key="1">
    <citation type="submission" date="2015-07" db="EMBL/GenBank/DDBJ databases">
        <title>Adaptation to a free-living lifestyle via gene acquisitions in the diplomonad Trepomonas sp. PC1.</title>
        <authorList>
            <person name="Xu F."/>
            <person name="Jerlstrom-Hultqvist J."/>
            <person name="Kolisko M."/>
            <person name="Simpson A.G.B."/>
            <person name="Roger A.J."/>
            <person name="Svard S.G."/>
            <person name="Andersson J.O."/>
        </authorList>
    </citation>
    <scope>NUCLEOTIDE SEQUENCE</scope>
    <source>
        <strain evidence="1">PC1</strain>
    </source>
</reference>
<protein>
    <submittedName>
        <fullName evidence="1">Sedlin N-terminal conserved region-containing protein</fullName>
    </submittedName>
</protein>
<proteinExistence type="predicted"/>
<dbReference type="InterPro" id="IPR011012">
    <property type="entry name" value="Longin-like_dom_sf"/>
</dbReference>
<dbReference type="GO" id="GO:0006888">
    <property type="term" value="P:endoplasmic reticulum to Golgi vesicle-mediated transport"/>
    <property type="evidence" value="ECO:0007669"/>
    <property type="project" value="InterPro"/>
</dbReference>
<organism evidence="1">
    <name type="scientific">Trepomonas sp. PC1</name>
    <dbReference type="NCBI Taxonomy" id="1076344"/>
    <lineage>
        <taxon>Eukaryota</taxon>
        <taxon>Metamonada</taxon>
        <taxon>Diplomonadida</taxon>
        <taxon>Hexamitidae</taxon>
        <taxon>Hexamitinae</taxon>
        <taxon>Trepomonas</taxon>
    </lineage>
</organism>
<dbReference type="Pfam" id="PF04628">
    <property type="entry name" value="Sedlin_N"/>
    <property type="match status" value="1"/>
</dbReference>